<protein>
    <recommendedName>
        <fullName evidence="4">Phosphatidylglycerol/phosphatidylinositol transfer protein</fullName>
    </recommendedName>
</protein>
<keyword evidence="1" id="KW-0732">Signal</keyword>
<organism evidence="2 3">
    <name type="scientific">Mycena chlorophos</name>
    <name type="common">Agaric fungus</name>
    <name type="synonym">Agaricus chlorophos</name>
    <dbReference type="NCBI Taxonomy" id="658473"/>
    <lineage>
        <taxon>Eukaryota</taxon>
        <taxon>Fungi</taxon>
        <taxon>Dikarya</taxon>
        <taxon>Basidiomycota</taxon>
        <taxon>Agaricomycotina</taxon>
        <taxon>Agaricomycetes</taxon>
        <taxon>Agaricomycetidae</taxon>
        <taxon>Agaricales</taxon>
        <taxon>Marasmiineae</taxon>
        <taxon>Mycenaceae</taxon>
        <taxon>Mycena</taxon>
    </lineage>
</organism>
<dbReference type="Proteomes" id="UP000613580">
    <property type="component" value="Unassembled WGS sequence"/>
</dbReference>
<dbReference type="Pfam" id="PF19271">
    <property type="entry name" value="Nis1"/>
    <property type="match status" value="1"/>
</dbReference>
<dbReference type="InterPro" id="IPR045469">
    <property type="entry name" value="Nis1"/>
</dbReference>
<reference evidence="2" key="1">
    <citation type="submission" date="2020-05" db="EMBL/GenBank/DDBJ databases">
        <title>Mycena genomes resolve the evolution of fungal bioluminescence.</title>
        <authorList>
            <person name="Tsai I.J."/>
        </authorList>
    </citation>
    <scope>NUCLEOTIDE SEQUENCE</scope>
    <source>
        <strain evidence="2">110903Hualien_Pintung</strain>
    </source>
</reference>
<evidence type="ECO:0000256" key="1">
    <source>
        <dbReference type="SAM" id="SignalP"/>
    </source>
</evidence>
<keyword evidence="3" id="KW-1185">Reference proteome</keyword>
<comment type="caution">
    <text evidence="2">The sequence shown here is derived from an EMBL/GenBank/DDBJ whole genome shotgun (WGS) entry which is preliminary data.</text>
</comment>
<dbReference type="OrthoDB" id="2841294at2759"/>
<feature type="chain" id="PRO_5034355221" description="Phosphatidylglycerol/phosphatidylinositol transfer protein" evidence="1">
    <location>
        <begin position="22"/>
        <end position="147"/>
    </location>
</feature>
<evidence type="ECO:0000313" key="2">
    <source>
        <dbReference type="EMBL" id="KAF7304334.1"/>
    </source>
</evidence>
<name>A0A8H6W3J4_MYCCL</name>
<dbReference type="EMBL" id="JACAZE010000011">
    <property type="protein sequence ID" value="KAF7304334.1"/>
    <property type="molecule type" value="Genomic_DNA"/>
</dbReference>
<proteinExistence type="predicted"/>
<evidence type="ECO:0000313" key="3">
    <source>
        <dbReference type="Proteomes" id="UP000613580"/>
    </source>
</evidence>
<gene>
    <name evidence="2" type="ORF">HMN09_00835200</name>
</gene>
<accession>A0A8H6W3J4</accession>
<feature type="signal peptide" evidence="1">
    <location>
        <begin position="1"/>
        <end position="21"/>
    </location>
</feature>
<sequence length="147" mass="15246">MKFFSFSSLAFSALAVSSAYAQGIRIGAPVDGATVSAGSTLVVDIDRPNTLTPSTEIAIVIGLSSCASSTGCPAPEDSMGTALYNGPFDPQYQDDGASPNYPHQNFTVTIPANTEKGQAQLNVAHFALVGAVQYVLTQTRNVSLTVV</sequence>
<evidence type="ECO:0008006" key="4">
    <source>
        <dbReference type="Google" id="ProtNLM"/>
    </source>
</evidence>
<dbReference type="AlphaFoldDB" id="A0A8H6W3J4"/>